<protein>
    <submittedName>
        <fullName evidence="1">Uncharacterized protein</fullName>
    </submittedName>
</protein>
<keyword evidence="2" id="KW-1185">Reference proteome</keyword>
<name>A0A0F3H0J1_9BACT</name>
<dbReference type="AlphaFoldDB" id="A0A0F3H0J1"/>
<organism evidence="1 2">
    <name type="scientific">Candidatus Magnetobacterium bavaricum</name>
    <dbReference type="NCBI Taxonomy" id="29290"/>
    <lineage>
        <taxon>Bacteria</taxon>
        <taxon>Pseudomonadati</taxon>
        <taxon>Nitrospirota</taxon>
        <taxon>Thermodesulfovibrionia</taxon>
        <taxon>Thermodesulfovibrionales</taxon>
        <taxon>Candidatus Magnetobacteriaceae</taxon>
        <taxon>Candidatus Magnetobacterium</taxon>
    </lineage>
</organism>
<evidence type="ECO:0000313" key="2">
    <source>
        <dbReference type="Proteomes" id="UP000033423"/>
    </source>
</evidence>
<dbReference type="Proteomes" id="UP000033423">
    <property type="component" value="Unassembled WGS sequence"/>
</dbReference>
<gene>
    <name evidence="1" type="ORF">MBAV_000065</name>
</gene>
<dbReference type="EMBL" id="LACI01000035">
    <property type="protein sequence ID" value="KJU87739.1"/>
    <property type="molecule type" value="Genomic_DNA"/>
</dbReference>
<proteinExistence type="predicted"/>
<comment type="caution">
    <text evidence="1">The sequence shown here is derived from an EMBL/GenBank/DDBJ whole genome shotgun (WGS) entry which is preliminary data.</text>
</comment>
<evidence type="ECO:0000313" key="1">
    <source>
        <dbReference type="EMBL" id="KJU87739.1"/>
    </source>
</evidence>
<accession>A0A0F3H0J1</accession>
<reference evidence="1 2" key="1">
    <citation type="submission" date="2015-02" db="EMBL/GenBank/DDBJ databases">
        <title>Single-cell genomics of uncultivated deep-branching MTB reveals a conserved set of magnetosome genes.</title>
        <authorList>
            <person name="Kolinko S."/>
            <person name="Richter M."/>
            <person name="Glockner F.O."/>
            <person name="Brachmann A."/>
            <person name="Schuler D."/>
        </authorList>
    </citation>
    <scope>NUCLEOTIDE SEQUENCE [LARGE SCALE GENOMIC DNA]</scope>
    <source>
        <strain evidence="1">TM-1</strain>
    </source>
</reference>
<sequence>MFPLLPFENMSERHRGLTSSIANALAEAARVCLDRHHGSPKSFFVKNNTVSNNALVKWSHTDVRTLLAWKNRTDTTEMGACAFALAAVELFEGFYAVSRAETHTGADYYIAPYGKTAADLEDVMRLEVSGVDNGNRTAVEYRLRQKIEQLKKGRSKLPGKAAVVGFSESLILMENMEDS</sequence>